<reference evidence="4 5" key="1">
    <citation type="submission" date="2015-01" db="EMBL/GenBank/DDBJ databases">
        <title>The Genome Sequence of Exophiala xenobiotica CBS118157.</title>
        <authorList>
            <consortium name="The Broad Institute Genomics Platform"/>
            <person name="Cuomo C."/>
            <person name="de Hoog S."/>
            <person name="Gorbushina A."/>
            <person name="Stielow B."/>
            <person name="Teixiera M."/>
            <person name="Abouelleil A."/>
            <person name="Chapman S.B."/>
            <person name="Priest M."/>
            <person name="Young S.K."/>
            <person name="Wortman J."/>
            <person name="Nusbaum C."/>
            <person name="Birren B."/>
        </authorList>
    </citation>
    <scope>NUCLEOTIDE SEQUENCE [LARGE SCALE GENOMIC DNA]</scope>
    <source>
        <strain evidence="4 5">CBS 118157</strain>
    </source>
</reference>
<dbReference type="InterPro" id="IPR026797">
    <property type="entry name" value="HAUS_6"/>
</dbReference>
<accession>A0A0D2CZS7</accession>
<dbReference type="OrthoDB" id="5575722at2759"/>
<feature type="domain" description="HAUS augmin-like complex subunit 6 N-terminal" evidence="3">
    <location>
        <begin position="22"/>
        <end position="234"/>
    </location>
</feature>
<dbReference type="AlphaFoldDB" id="A0A0D2CZS7"/>
<sequence length="289" mass="33150">MDLSKPAFARSQWHPRGHIAIFLRTLHLLDLNFLPDFPDISESTFHAAKAPANLQQRFKGVEWALYRLFELYDPGETRTTLKPHFPPSTPKESLSLRAALYKSLTELKKNGVLPRETVLRKTMLDECKGEKFEELLAAFAMVVLRQRVDVDLITTTGQVKGKRSSLADRRCDEEHIVPLILAHRVSLQKSLAKRRDLRERAATQAQELETQRQEIARRTQIASQNDELEQMSEQEYEALVGRVNHAFNQGGRCRQYREPADDESPHINVKASSPYRGPQPSARFVAHFK</sequence>
<feature type="region of interest" description="Disordered" evidence="2">
    <location>
        <begin position="255"/>
        <end position="280"/>
    </location>
</feature>
<dbReference type="Pfam" id="PF14661">
    <property type="entry name" value="HAUS6_N"/>
    <property type="match status" value="1"/>
</dbReference>
<evidence type="ECO:0000259" key="3">
    <source>
        <dbReference type="Pfam" id="PF14661"/>
    </source>
</evidence>
<dbReference type="GeneID" id="25326296"/>
<evidence type="ECO:0000313" key="5">
    <source>
        <dbReference type="Proteomes" id="UP000054342"/>
    </source>
</evidence>
<dbReference type="RefSeq" id="XP_013316241.1">
    <property type="nucleotide sequence ID" value="XM_013460787.1"/>
</dbReference>
<proteinExistence type="predicted"/>
<dbReference type="EMBL" id="KN847319">
    <property type="protein sequence ID" value="KIW55657.1"/>
    <property type="molecule type" value="Genomic_DNA"/>
</dbReference>
<dbReference type="STRING" id="348802.A0A0D2CZS7"/>
<keyword evidence="5" id="KW-1185">Reference proteome</keyword>
<dbReference type="GO" id="GO:0070652">
    <property type="term" value="C:HAUS complex"/>
    <property type="evidence" value="ECO:0007669"/>
    <property type="project" value="InterPro"/>
</dbReference>
<dbReference type="GO" id="GO:1990498">
    <property type="term" value="C:mitotic spindle microtubule"/>
    <property type="evidence" value="ECO:0007669"/>
    <property type="project" value="TreeGrafter"/>
</dbReference>
<organism evidence="4 5">
    <name type="scientific">Exophiala xenobiotica</name>
    <dbReference type="NCBI Taxonomy" id="348802"/>
    <lineage>
        <taxon>Eukaryota</taxon>
        <taxon>Fungi</taxon>
        <taxon>Dikarya</taxon>
        <taxon>Ascomycota</taxon>
        <taxon>Pezizomycotina</taxon>
        <taxon>Eurotiomycetes</taxon>
        <taxon>Chaetothyriomycetidae</taxon>
        <taxon>Chaetothyriales</taxon>
        <taxon>Herpotrichiellaceae</taxon>
        <taxon>Exophiala</taxon>
    </lineage>
</organism>
<feature type="compositionally biased region" description="Basic and acidic residues" evidence="2">
    <location>
        <begin position="255"/>
        <end position="265"/>
    </location>
</feature>
<protein>
    <recommendedName>
        <fullName evidence="3">HAUS augmin-like complex subunit 6 N-terminal domain-containing protein</fullName>
    </recommendedName>
</protein>
<feature type="coiled-coil region" evidence="1">
    <location>
        <begin position="191"/>
        <end position="225"/>
    </location>
</feature>
<dbReference type="PANTHER" id="PTHR16151">
    <property type="entry name" value="HAUS AUGMIN-LIKE COMPLEX SUBUNIT 6"/>
    <property type="match status" value="1"/>
</dbReference>
<evidence type="ECO:0000256" key="2">
    <source>
        <dbReference type="SAM" id="MobiDB-lite"/>
    </source>
</evidence>
<keyword evidence="1" id="KW-0175">Coiled coil</keyword>
<dbReference type="GO" id="GO:0051225">
    <property type="term" value="P:spindle assembly"/>
    <property type="evidence" value="ECO:0007669"/>
    <property type="project" value="InterPro"/>
</dbReference>
<name>A0A0D2CZS7_9EURO</name>
<dbReference type="GO" id="GO:0008017">
    <property type="term" value="F:microtubule binding"/>
    <property type="evidence" value="ECO:0007669"/>
    <property type="project" value="TreeGrafter"/>
</dbReference>
<dbReference type="InterPro" id="IPR028163">
    <property type="entry name" value="HAUS_6_N"/>
</dbReference>
<dbReference type="PANTHER" id="PTHR16151:SF2">
    <property type="entry name" value="HAUS AUGMIN-LIKE COMPLEX SUBUNIT 6"/>
    <property type="match status" value="1"/>
</dbReference>
<gene>
    <name evidence="4" type="ORF">PV05_04388</name>
</gene>
<dbReference type="Proteomes" id="UP000054342">
    <property type="component" value="Unassembled WGS sequence"/>
</dbReference>
<evidence type="ECO:0000313" key="4">
    <source>
        <dbReference type="EMBL" id="KIW55657.1"/>
    </source>
</evidence>
<evidence type="ECO:0000256" key="1">
    <source>
        <dbReference type="SAM" id="Coils"/>
    </source>
</evidence>
<dbReference type="HOGENOM" id="CLU_963232_0_0_1"/>